<dbReference type="AlphaFoldDB" id="A0AA86U5C0"/>
<keyword evidence="1" id="KW-0472">Membrane</keyword>
<feature type="transmembrane region" description="Helical" evidence="1">
    <location>
        <begin position="7"/>
        <end position="24"/>
    </location>
</feature>
<evidence type="ECO:0000313" key="3">
    <source>
        <dbReference type="EMBL" id="CAL6050469.1"/>
    </source>
</evidence>
<protein>
    <submittedName>
        <fullName evidence="3">Hypothetical_protein</fullName>
    </submittedName>
</protein>
<keyword evidence="4" id="KW-1185">Reference proteome</keyword>
<accession>A0AA86U5C0</accession>
<dbReference type="EMBL" id="CATOUU010000669">
    <property type="protein sequence ID" value="CAI9940001.1"/>
    <property type="molecule type" value="Genomic_DNA"/>
</dbReference>
<evidence type="ECO:0000313" key="2">
    <source>
        <dbReference type="EMBL" id="CAI9940001.1"/>
    </source>
</evidence>
<evidence type="ECO:0000313" key="4">
    <source>
        <dbReference type="Proteomes" id="UP001642409"/>
    </source>
</evidence>
<reference evidence="2" key="1">
    <citation type="submission" date="2023-06" db="EMBL/GenBank/DDBJ databases">
        <authorList>
            <person name="Kurt Z."/>
        </authorList>
    </citation>
    <scope>NUCLEOTIDE SEQUENCE</scope>
</reference>
<name>A0AA86U5C0_9EUKA</name>
<organism evidence="2">
    <name type="scientific">Hexamita inflata</name>
    <dbReference type="NCBI Taxonomy" id="28002"/>
    <lineage>
        <taxon>Eukaryota</taxon>
        <taxon>Metamonada</taxon>
        <taxon>Diplomonadida</taxon>
        <taxon>Hexamitidae</taxon>
        <taxon>Hexamitinae</taxon>
        <taxon>Hexamita</taxon>
    </lineage>
</organism>
<proteinExistence type="predicted"/>
<comment type="caution">
    <text evidence="2">The sequence shown here is derived from an EMBL/GenBank/DDBJ whole genome shotgun (WGS) entry which is preliminary data.</text>
</comment>
<evidence type="ECO:0000256" key="1">
    <source>
        <dbReference type="SAM" id="Phobius"/>
    </source>
</evidence>
<feature type="transmembrane region" description="Helical" evidence="1">
    <location>
        <begin position="58"/>
        <end position="80"/>
    </location>
</feature>
<dbReference type="EMBL" id="CAXDID020000184">
    <property type="protein sequence ID" value="CAL6050469.1"/>
    <property type="molecule type" value="Genomic_DNA"/>
</dbReference>
<gene>
    <name evidence="2" type="ORF">HINF_LOCUS27646</name>
    <name evidence="3" type="ORF">HINF_LOCUS43905</name>
</gene>
<sequence>MNEFSDAFVAVKSVLVVMLSALISDTSPSNNASLVDNKLTSVTNYDMIAPFAVDIDNALPAVVFAVAAATVAAVASIPIAPIVIPNPITDASLAKPFKSDLVIQLASISFSNAIISNILDQCASKLVSCSMFLVSIYNKRVSVKVQNALKLLLSINSCYIYQV</sequence>
<keyword evidence="1" id="KW-0812">Transmembrane</keyword>
<keyword evidence="1" id="KW-1133">Transmembrane helix</keyword>
<dbReference type="Proteomes" id="UP001642409">
    <property type="component" value="Unassembled WGS sequence"/>
</dbReference>
<reference evidence="3 4" key="2">
    <citation type="submission" date="2024-07" db="EMBL/GenBank/DDBJ databases">
        <authorList>
            <person name="Akdeniz Z."/>
        </authorList>
    </citation>
    <scope>NUCLEOTIDE SEQUENCE [LARGE SCALE GENOMIC DNA]</scope>
</reference>